<evidence type="ECO:0000256" key="2">
    <source>
        <dbReference type="SAM" id="MobiDB-lite"/>
    </source>
</evidence>
<dbReference type="Proteomes" id="UP001168098">
    <property type="component" value="Unassembled WGS sequence"/>
</dbReference>
<dbReference type="SUPFAM" id="SSF82199">
    <property type="entry name" value="SET domain"/>
    <property type="match status" value="1"/>
</dbReference>
<feature type="domain" description="SET" evidence="3">
    <location>
        <begin position="31"/>
        <end position="285"/>
    </location>
</feature>
<keyword evidence="1" id="KW-0949">S-adenosyl-L-methionine</keyword>
<evidence type="ECO:0000313" key="4">
    <source>
        <dbReference type="EMBL" id="KAJ9671233.1"/>
    </source>
</evidence>
<dbReference type="GO" id="GO:0032259">
    <property type="term" value="P:methylation"/>
    <property type="evidence" value="ECO:0007669"/>
    <property type="project" value="UniProtKB-KW"/>
</dbReference>
<dbReference type="EC" id="2.1.1.-" evidence="1"/>
<organism evidence="4 5">
    <name type="scientific">Vitis rotundifolia</name>
    <name type="common">Muscadine grape</name>
    <dbReference type="NCBI Taxonomy" id="103349"/>
    <lineage>
        <taxon>Eukaryota</taxon>
        <taxon>Viridiplantae</taxon>
        <taxon>Streptophyta</taxon>
        <taxon>Embryophyta</taxon>
        <taxon>Tracheophyta</taxon>
        <taxon>Spermatophyta</taxon>
        <taxon>Magnoliopsida</taxon>
        <taxon>eudicotyledons</taxon>
        <taxon>Gunneridae</taxon>
        <taxon>Pentapetalae</taxon>
        <taxon>rosids</taxon>
        <taxon>Vitales</taxon>
        <taxon>Vitaceae</taxon>
        <taxon>Viteae</taxon>
        <taxon>Vitis</taxon>
    </lineage>
</organism>
<dbReference type="InterPro" id="IPR046341">
    <property type="entry name" value="SET_dom_sf"/>
</dbReference>
<protein>
    <recommendedName>
        <fullName evidence="1">N-lysine methyltransferase</fullName>
        <ecNumber evidence="1">2.1.1.-</ecNumber>
    </recommendedName>
</protein>
<dbReference type="PIRSF" id="PIRSF011771">
    <property type="entry name" value="RMS1_SET"/>
    <property type="match status" value="1"/>
</dbReference>
<comment type="similarity">
    <text evidence="1">Belongs to the class V-like SAM-binding methyltransferase superfamily. Histone-lysine methyltransferase family. SETD6 subfamily.</text>
</comment>
<sequence length="505" mass="55882">MAAAASTNTTIARRLRAFKRWMKSQGIDCSDALEITHSLDQGISVYAKCDLEEGDVVATIPKDSCLTVKTSGAKDIIEEYGFEGPLGLSFALMYEISLGHASPWAPYLHLLPDSESLPLVWSLDEVDSLLCGTELHKIVKEDKALIYDDWKENILPLMDSTFLKLSPDFFSVEQYIAAKSLVASRSFEVDDYHGFGMVPLADLFNHKTGAENVHFTTELSHGDSDNDTDNNDEGNNTSDNKPLPQNSFDDGNLEDPSYLGNDSMILETIIVKGVKAGDEVFNTYGSMGNAGLLHRYGFTEPDNPNDIVNIDLELVLHWSSALFSGRHSRGRLSLWRRLDYHGCVSQNSEYFEISSNGEPQIELLILLYIMLLPEEAYNKLDLIVSTAGNLNETVISLERGMISFGKTSEISKELLLTKIVCDALLALADARESLYGSNSVDNDIDALRSCCISDRKLYHSLMLRVSERMILKKLRNYAAAAAAAAAARSHPTAKGTLSRKKLKRT</sequence>
<dbReference type="PANTHER" id="PTHR13271">
    <property type="entry name" value="UNCHARACTERIZED PUTATIVE METHYLTRANSFERASE"/>
    <property type="match status" value="1"/>
</dbReference>
<evidence type="ECO:0000313" key="5">
    <source>
        <dbReference type="Proteomes" id="UP001168098"/>
    </source>
</evidence>
<dbReference type="PANTHER" id="PTHR13271:SF34">
    <property type="entry name" value="N-LYSINE METHYLTRANSFERASE SETD6"/>
    <property type="match status" value="1"/>
</dbReference>
<comment type="function">
    <text evidence="1">Protein-lysine N-methyltransferase.</text>
</comment>
<dbReference type="InterPro" id="IPR011383">
    <property type="entry name" value="N-lys_methylase_SETD6"/>
</dbReference>
<dbReference type="Gene3D" id="3.90.1410.10">
    <property type="entry name" value="set domain protein methyltransferase, domain 1"/>
    <property type="match status" value="1"/>
</dbReference>
<reference evidence="4 5" key="1">
    <citation type="journal article" date="2023" name="BMC Biotechnol.">
        <title>Vitis rotundifolia cv Carlos genome sequencing.</title>
        <authorList>
            <person name="Huff M."/>
            <person name="Hulse-Kemp A."/>
            <person name="Scheffler B."/>
            <person name="Youngblood R."/>
            <person name="Simpson S."/>
            <person name="Babiker E."/>
            <person name="Staton M."/>
        </authorList>
    </citation>
    <scope>NUCLEOTIDE SEQUENCE [LARGE SCALE GENOMIC DNA]</scope>
    <source>
        <tissue evidence="4">Leaf</tissue>
    </source>
</reference>
<dbReference type="GO" id="GO:0005634">
    <property type="term" value="C:nucleus"/>
    <property type="evidence" value="ECO:0007669"/>
    <property type="project" value="UniProtKB-SubCell"/>
</dbReference>
<keyword evidence="5" id="KW-1185">Reference proteome</keyword>
<dbReference type="GO" id="GO:0016279">
    <property type="term" value="F:protein-lysine N-methyltransferase activity"/>
    <property type="evidence" value="ECO:0007669"/>
    <property type="project" value="UniProtKB-UniRule"/>
</dbReference>
<dbReference type="CDD" id="cd10527">
    <property type="entry name" value="SET_LSMT"/>
    <property type="match status" value="1"/>
</dbReference>
<evidence type="ECO:0000256" key="1">
    <source>
        <dbReference type="PIRNR" id="PIRNR011771"/>
    </source>
</evidence>
<dbReference type="EMBL" id="JARBHA010000020">
    <property type="protein sequence ID" value="KAJ9671233.1"/>
    <property type="molecule type" value="Genomic_DNA"/>
</dbReference>
<keyword evidence="1" id="KW-0539">Nucleus</keyword>
<gene>
    <name evidence="4" type="ORF">PVL29_027293</name>
</gene>
<proteinExistence type="inferred from homology"/>
<dbReference type="PROSITE" id="PS50280">
    <property type="entry name" value="SET"/>
    <property type="match status" value="1"/>
</dbReference>
<evidence type="ECO:0000259" key="3">
    <source>
        <dbReference type="PROSITE" id="PS50280"/>
    </source>
</evidence>
<name>A0AA38YIT4_VITRO</name>
<comment type="caution">
    <text evidence="4">The sequence shown here is derived from an EMBL/GenBank/DDBJ whole genome shotgun (WGS) entry which is preliminary data.</text>
</comment>
<keyword evidence="1" id="KW-0489">Methyltransferase</keyword>
<dbReference type="InterPro" id="IPR001214">
    <property type="entry name" value="SET_dom"/>
</dbReference>
<feature type="region of interest" description="Disordered" evidence="2">
    <location>
        <begin position="218"/>
        <end position="254"/>
    </location>
</feature>
<dbReference type="InterPro" id="IPR050600">
    <property type="entry name" value="SETD3_SETD6_MTase"/>
</dbReference>
<dbReference type="FunFam" id="3.90.1410.10:FF:000019">
    <property type="entry name" value="N-lysine methyltransferase"/>
    <property type="match status" value="1"/>
</dbReference>
<accession>A0AA38YIT4</accession>
<dbReference type="AlphaFoldDB" id="A0AA38YIT4"/>
<keyword evidence="1" id="KW-0808">Transferase</keyword>
<comment type="subcellular location">
    <subcellularLocation>
        <location evidence="1">Nucleus</location>
    </subcellularLocation>
</comment>